<dbReference type="PANTHER" id="PTHR24379">
    <property type="entry name" value="KRAB AND ZINC FINGER DOMAIN-CONTAINING"/>
    <property type="match status" value="1"/>
</dbReference>
<dbReference type="Gene3D" id="3.30.160.60">
    <property type="entry name" value="Classic Zinc Finger"/>
    <property type="match status" value="4"/>
</dbReference>
<protein>
    <recommendedName>
        <fullName evidence="7">C2H2-type domain-containing protein</fullName>
    </recommendedName>
</protein>
<evidence type="ECO:0000256" key="3">
    <source>
        <dbReference type="ARBA" id="ARBA00022771"/>
    </source>
</evidence>
<dbReference type="GO" id="GO:0008270">
    <property type="term" value="F:zinc ion binding"/>
    <property type="evidence" value="ECO:0007669"/>
    <property type="project" value="UniProtKB-KW"/>
</dbReference>
<evidence type="ECO:0000256" key="4">
    <source>
        <dbReference type="ARBA" id="ARBA00022833"/>
    </source>
</evidence>
<evidence type="ECO:0000313" key="8">
    <source>
        <dbReference type="EMBL" id="CAH2003487.1"/>
    </source>
</evidence>
<name>A0A9P0Q2K9_ACAOB</name>
<comment type="caution">
    <text evidence="8">The sequence shown here is derived from an EMBL/GenBank/DDBJ whole genome shotgun (WGS) entry which is preliminary data.</text>
</comment>
<dbReference type="SMART" id="SM00355">
    <property type="entry name" value="ZnF_C2H2"/>
    <property type="match status" value="10"/>
</dbReference>
<sequence length="545" mass="62424">MSDQNEKMEPENLLTVKEFESAQMAHELIKSAEEEVSEIQKAIKEENDLDSKEFEVTPVFIKNENGQLIDTNAIDTVWDRFYNGCDTIVNVDPTAMRFEGTGEGVLKMQDEKIELQKHEHNKYKVAESCDPLIIKNENDEYKFTDADTENMSTSTGNDDFTKPWTKSEAVEELKLENCLDTEACTETSEECINKIEKHPKARGSHKPYVCIHCNETFRRKRSLDGHIFKKHPDFAASISSKMHLCAHCAYGTTKKDHLVSHMLKHPGTGASKPNVCIQCNRSFMSKINLGDHIINKHPKHIASVSSKIHECTDCTYKTTFKNRMARHMSKHPDAKSSYTLKKCVHCDAKFSTKILLGNHIINKHPDFIGSVFSKIHECTHCTYKTTIKGNLAIHMLKHPDAKSSYKLNECIHCNRTFISKKSLNDHIIKKHPEYIASVTSKIHECKYCIFKTIFKDRLARHIWQQHPGAEGGCQLETCIHCNRTFSSKINLHDHIIRDHPGYITTVSSKVHECIYCSYKTTSKNMFTRHMLKHPDFCTEVSSKST</sequence>
<keyword evidence="3 5" id="KW-0863">Zinc-finger</keyword>
<dbReference type="Proteomes" id="UP001152888">
    <property type="component" value="Unassembled WGS sequence"/>
</dbReference>
<evidence type="ECO:0000256" key="2">
    <source>
        <dbReference type="ARBA" id="ARBA00022737"/>
    </source>
</evidence>
<evidence type="ECO:0000313" key="9">
    <source>
        <dbReference type="Proteomes" id="UP001152888"/>
    </source>
</evidence>
<dbReference type="PANTHER" id="PTHR24379:SF121">
    <property type="entry name" value="C2H2-TYPE DOMAIN-CONTAINING PROTEIN"/>
    <property type="match status" value="1"/>
</dbReference>
<keyword evidence="4" id="KW-0862">Zinc</keyword>
<dbReference type="PROSITE" id="PS50157">
    <property type="entry name" value="ZINC_FINGER_C2H2_2"/>
    <property type="match status" value="1"/>
</dbReference>
<dbReference type="InterPro" id="IPR013087">
    <property type="entry name" value="Znf_C2H2_type"/>
</dbReference>
<evidence type="ECO:0000256" key="1">
    <source>
        <dbReference type="ARBA" id="ARBA00022723"/>
    </source>
</evidence>
<dbReference type="AlphaFoldDB" id="A0A9P0Q2K9"/>
<feature type="domain" description="C2H2-type" evidence="7">
    <location>
        <begin position="208"/>
        <end position="231"/>
    </location>
</feature>
<evidence type="ECO:0000259" key="7">
    <source>
        <dbReference type="PROSITE" id="PS50157"/>
    </source>
</evidence>
<evidence type="ECO:0000256" key="6">
    <source>
        <dbReference type="SAM" id="Coils"/>
    </source>
</evidence>
<dbReference type="SUPFAM" id="SSF57667">
    <property type="entry name" value="beta-beta-alpha zinc fingers"/>
    <property type="match status" value="1"/>
</dbReference>
<gene>
    <name evidence="8" type="ORF">ACAOBT_LOCUS27439</name>
</gene>
<reference evidence="8" key="1">
    <citation type="submission" date="2022-03" db="EMBL/GenBank/DDBJ databases">
        <authorList>
            <person name="Sayadi A."/>
        </authorList>
    </citation>
    <scope>NUCLEOTIDE SEQUENCE</scope>
</reference>
<evidence type="ECO:0000256" key="5">
    <source>
        <dbReference type="PROSITE-ProRule" id="PRU00042"/>
    </source>
</evidence>
<organism evidence="8 9">
    <name type="scientific">Acanthoscelides obtectus</name>
    <name type="common">Bean weevil</name>
    <name type="synonym">Bruchus obtectus</name>
    <dbReference type="NCBI Taxonomy" id="200917"/>
    <lineage>
        <taxon>Eukaryota</taxon>
        <taxon>Metazoa</taxon>
        <taxon>Ecdysozoa</taxon>
        <taxon>Arthropoda</taxon>
        <taxon>Hexapoda</taxon>
        <taxon>Insecta</taxon>
        <taxon>Pterygota</taxon>
        <taxon>Neoptera</taxon>
        <taxon>Endopterygota</taxon>
        <taxon>Coleoptera</taxon>
        <taxon>Polyphaga</taxon>
        <taxon>Cucujiformia</taxon>
        <taxon>Chrysomeloidea</taxon>
        <taxon>Chrysomelidae</taxon>
        <taxon>Bruchinae</taxon>
        <taxon>Bruchini</taxon>
        <taxon>Acanthoscelides</taxon>
    </lineage>
</organism>
<dbReference type="EMBL" id="CAKOFQ010007543">
    <property type="protein sequence ID" value="CAH2003487.1"/>
    <property type="molecule type" value="Genomic_DNA"/>
</dbReference>
<dbReference type="OrthoDB" id="3561125at2759"/>
<keyword evidence="1" id="KW-0479">Metal-binding</keyword>
<proteinExistence type="predicted"/>
<dbReference type="PROSITE" id="PS00028">
    <property type="entry name" value="ZINC_FINGER_C2H2_1"/>
    <property type="match status" value="5"/>
</dbReference>
<keyword evidence="6" id="KW-0175">Coiled coil</keyword>
<keyword evidence="2" id="KW-0677">Repeat</keyword>
<feature type="coiled-coil region" evidence="6">
    <location>
        <begin position="22"/>
        <end position="49"/>
    </location>
</feature>
<keyword evidence="9" id="KW-1185">Reference proteome</keyword>
<dbReference type="InterPro" id="IPR036236">
    <property type="entry name" value="Znf_C2H2_sf"/>
</dbReference>
<accession>A0A9P0Q2K9</accession>